<dbReference type="AlphaFoldDB" id="A0A4D6MNZ0"/>
<evidence type="ECO:0000313" key="1">
    <source>
        <dbReference type="EMBL" id="QCE03240.1"/>
    </source>
</evidence>
<dbReference type="Proteomes" id="UP000501690">
    <property type="component" value="Linkage Group LG8"/>
</dbReference>
<gene>
    <name evidence="1" type="ORF">DEO72_LG8g1264</name>
</gene>
<name>A0A4D6MNZ0_VIGUN</name>
<organism evidence="1 2">
    <name type="scientific">Vigna unguiculata</name>
    <name type="common">Cowpea</name>
    <dbReference type="NCBI Taxonomy" id="3917"/>
    <lineage>
        <taxon>Eukaryota</taxon>
        <taxon>Viridiplantae</taxon>
        <taxon>Streptophyta</taxon>
        <taxon>Embryophyta</taxon>
        <taxon>Tracheophyta</taxon>
        <taxon>Spermatophyta</taxon>
        <taxon>Magnoliopsida</taxon>
        <taxon>eudicotyledons</taxon>
        <taxon>Gunneridae</taxon>
        <taxon>Pentapetalae</taxon>
        <taxon>rosids</taxon>
        <taxon>fabids</taxon>
        <taxon>Fabales</taxon>
        <taxon>Fabaceae</taxon>
        <taxon>Papilionoideae</taxon>
        <taxon>50 kb inversion clade</taxon>
        <taxon>NPAAA clade</taxon>
        <taxon>indigoferoid/millettioid clade</taxon>
        <taxon>Phaseoleae</taxon>
        <taxon>Vigna</taxon>
    </lineage>
</organism>
<proteinExistence type="predicted"/>
<accession>A0A4D6MNZ0</accession>
<evidence type="ECO:0000313" key="2">
    <source>
        <dbReference type="Proteomes" id="UP000501690"/>
    </source>
</evidence>
<dbReference type="EMBL" id="CP039352">
    <property type="protein sequence ID" value="QCE03240.1"/>
    <property type="molecule type" value="Genomic_DNA"/>
</dbReference>
<protein>
    <submittedName>
        <fullName evidence="1">Uncharacterized protein</fullName>
    </submittedName>
</protein>
<reference evidence="1 2" key="1">
    <citation type="submission" date="2019-04" db="EMBL/GenBank/DDBJ databases">
        <title>An improved genome assembly and genetic linkage map for asparagus bean, Vigna unguiculata ssp. sesquipedialis.</title>
        <authorList>
            <person name="Xia Q."/>
            <person name="Zhang R."/>
            <person name="Dong Y."/>
        </authorList>
    </citation>
    <scope>NUCLEOTIDE SEQUENCE [LARGE SCALE GENOMIC DNA]</scope>
    <source>
        <tissue evidence="1">Leaf</tissue>
    </source>
</reference>
<sequence>MAFVGDGNIVRTLQQCEWRQRQGFQWRRDGGRKMEQRTSMTATRLLMPIDVVAGDSGIECSVCGWWQRWGCSFTLLL</sequence>
<keyword evidence="2" id="KW-1185">Reference proteome</keyword>